<dbReference type="InterPro" id="IPR003593">
    <property type="entry name" value="AAA+_ATPase"/>
</dbReference>
<dbReference type="SUPFAM" id="SSF52540">
    <property type="entry name" value="P-loop containing nucleoside triphosphate hydrolases"/>
    <property type="match status" value="1"/>
</dbReference>
<dbReference type="RefSeq" id="WP_211400654.1">
    <property type="nucleotide sequence ID" value="NZ_JAFCLK010000019.1"/>
</dbReference>
<evidence type="ECO:0000256" key="4">
    <source>
        <dbReference type="ARBA" id="ARBA00022475"/>
    </source>
</evidence>
<comment type="subcellular location">
    <subcellularLocation>
        <location evidence="1">Cell membrane</location>
        <topology evidence="1">Peripheral membrane protein</topology>
    </subcellularLocation>
</comment>
<evidence type="ECO:0000256" key="6">
    <source>
        <dbReference type="ARBA" id="ARBA00022840"/>
    </source>
</evidence>
<comment type="caution">
    <text evidence="11">The sequence shown here is derived from an EMBL/GenBank/DDBJ whole genome shotgun (WGS) entry which is preliminary data.</text>
</comment>
<dbReference type="PANTHER" id="PTHR43166:SF9">
    <property type="entry name" value="GLUTAMATE_ASPARTATE IMPORT ATP-BINDING PROTEIN GLTL"/>
    <property type="match status" value="1"/>
</dbReference>
<dbReference type="EMBL" id="JAFCLK010000019">
    <property type="protein sequence ID" value="MBR1138130.1"/>
    <property type="molecule type" value="Genomic_DNA"/>
</dbReference>
<feature type="domain" description="ABC transporter" evidence="10">
    <location>
        <begin position="9"/>
        <end position="253"/>
    </location>
</feature>
<dbReference type="InterPro" id="IPR003439">
    <property type="entry name" value="ABC_transporter-like_ATP-bd"/>
</dbReference>
<evidence type="ECO:0000256" key="5">
    <source>
        <dbReference type="ARBA" id="ARBA00022741"/>
    </source>
</evidence>
<keyword evidence="3" id="KW-0813">Transport</keyword>
<accession>A0ABS5GAD2</accession>
<evidence type="ECO:0000256" key="8">
    <source>
        <dbReference type="ARBA" id="ARBA00023136"/>
    </source>
</evidence>
<dbReference type="InterPro" id="IPR027417">
    <property type="entry name" value="P-loop_NTPase"/>
</dbReference>
<dbReference type="PIRSF" id="PIRSF039085">
    <property type="entry name" value="ABC_ATPase_HisP"/>
    <property type="match status" value="1"/>
</dbReference>
<dbReference type="CDD" id="cd03262">
    <property type="entry name" value="ABC_HisP_GlnQ"/>
    <property type="match status" value="1"/>
</dbReference>
<evidence type="ECO:0000256" key="2">
    <source>
        <dbReference type="ARBA" id="ARBA00005417"/>
    </source>
</evidence>
<dbReference type="Gene3D" id="3.40.50.300">
    <property type="entry name" value="P-loop containing nucleotide triphosphate hydrolases"/>
    <property type="match status" value="1"/>
</dbReference>
<dbReference type="SMART" id="SM00382">
    <property type="entry name" value="AAA"/>
    <property type="match status" value="1"/>
</dbReference>
<comment type="function">
    <text evidence="9">Involved in beta-(1--&gt;2)glucan export. Transmembrane domains (TMD) form a pore in the inner membrane and the ATP-binding domain (NBD) is responsible for energy generation.</text>
</comment>
<evidence type="ECO:0000256" key="3">
    <source>
        <dbReference type="ARBA" id="ARBA00022448"/>
    </source>
</evidence>
<dbReference type="Pfam" id="PF00005">
    <property type="entry name" value="ABC_tran"/>
    <property type="match status" value="1"/>
</dbReference>
<organism evidence="11 12">
    <name type="scientific">Bradyrhizobium denitrificans</name>
    <dbReference type="NCBI Taxonomy" id="2734912"/>
    <lineage>
        <taxon>Bacteria</taxon>
        <taxon>Pseudomonadati</taxon>
        <taxon>Pseudomonadota</taxon>
        <taxon>Alphaproteobacteria</taxon>
        <taxon>Hyphomicrobiales</taxon>
        <taxon>Nitrobacteraceae</taxon>
        <taxon>Bradyrhizobium</taxon>
    </lineage>
</organism>
<keyword evidence="7" id="KW-0029">Amino-acid transport</keyword>
<evidence type="ECO:0000256" key="1">
    <source>
        <dbReference type="ARBA" id="ARBA00004202"/>
    </source>
</evidence>
<sequence>MTGPAECAVSIRGLSKRFDTAHVLHDIDLDVAAGHVVVLVGPSGSGKTTLLRSINLLERPTTGRLTVGGTTLSFAPAGPAITRTEAAAIREVRLKTAMVFQAFNLFPHMTALANVAEGLISVKQMAKPAAHVQAMSLLQRMSLVDKANAFPATLSGGQKQRVAIARALAMRPQIMLFDEPTSALDPELRSEVLSVLRDIAAGGMTMLVVTHEMAFAREIADQVVFMEAGRIRFAGPPDAFFRSDDPRIVRFLSAILS</sequence>
<dbReference type="InterPro" id="IPR050086">
    <property type="entry name" value="MetN_ABC_transporter-like"/>
</dbReference>
<keyword evidence="5" id="KW-0547">Nucleotide-binding</keyword>
<proteinExistence type="inferred from homology"/>
<dbReference type="PROSITE" id="PS00211">
    <property type="entry name" value="ABC_TRANSPORTER_1"/>
    <property type="match status" value="1"/>
</dbReference>
<evidence type="ECO:0000313" key="11">
    <source>
        <dbReference type="EMBL" id="MBR1138130.1"/>
    </source>
</evidence>
<keyword evidence="6 11" id="KW-0067">ATP-binding</keyword>
<dbReference type="InterPro" id="IPR017871">
    <property type="entry name" value="ABC_transporter-like_CS"/>
</dbReference>
<keyword evidence="8" id="KW-0472">Membrane</keyword>
<dbReference type="InterPro" id="IPR030679">
    <property type="entry name" value="ABC_ATPase_HisP-typ"/>
</dbReference>
<keyword evidence="12" id="KW-1185">Reference proteome</keyword>
<evidence type="ECO:0000256" key="9">
    <source>
        <dbReference type="ARBA" id="ARBA00024722"/>
    </source>
</evidence>
<dbReference type="PROSITE" id="PS50893">
    <property type="entry name" value="ABC_TRANSPORTER_2"/>
    <property type="match status" value="1"/>
</dbReference>
<keyword evidence="4" id="KW-1003">Cell membrane</keyword>
<evidence type="ECO:0000256" key="7">
    <source>
        <dbReference type="ARBA" id="ARBA00022970"/>
    </source>
</evidence>
<gene>
    <name evidence="11" type="ORF">JQ619_20355</name>
</gene>
<dbReference type="PANTHER" id="PTHR43166">
    <property type="entry name" value="AMINO ACID IMPORT ATP-BINDING PROTEIN"/>
    <property type="match status" value="1"/>
</dbReference>
<evidence type="ECO:0000313" key="12">
    <source>
        <dbReference type="Proteomes" id="UP001314635"/>
    </source>
</evidence>
<comment type="similarity">
    <text evidence="2">Belongs to the ABC transporter superfamily.</text>
</comment>
<dbReference type="Proteomes" id="UP001314635">
    <property type="component" value="Unassembled WGS sequence"/>
</dbReference>
<dbReference type="GO" id="GO:0005524">
    <property type="term" value="F:ATP binding"/>
    <property type="evidence" value="ECO:0007669"/>
    <property type="project" value="UniProtKB-KW"/>
</dbReference>
<evidence type="ECO:0000259" key="10">
    <source>
        <dbReference type="PROSITE" id="PS50893"/>
    </source>
</evidence>
<name>A0ABS5GAD2_9BRAD</name>
<protein>
    <submittedName>
        <fullName evidence="11">Amino acid ABC transporter ATP-binding protein</fullName>
    </submittedName>
</protein>
<reference evidence="12" key="1">
    <citation type="journal article" date="2021" name="ISME J.">
        <title>Evolutionary origin and ecological implication of a unique nif island in free-living Bradyrhizobium lineages.</title>
        <authorList>
            <person name="Tao J."/>
        </authorList>
    </citation>
    <scope>NUCLEOTIDE SEQUENCE [LARGE SCALE GENOMIC DNA]</scope>
    <source>
        <strain evidence="12">SZCCT0094</strain>
    </source>
</reference>